<name>A0A5R9EKB8_9LACT</name>
<feature type="domain" description="Capsule synthesis protein CapA" evidence="3">
    <location>
        <begin position="66"/>
        <end position="307"/>
    </location>
</feature>
<comment type="similarity">
    <text evidence="1">Belongs to the CapA family.</text>
</comment>
<dbReference type="AlphaFoldDB" id="A0A5R9EKB8"/>
<proteinExistence type="inferred from homology"/>
<dbReference type="SUPFAM" id="SSF56300">
    <property type="entry name" value="Metallo-dependent phosphatases"/>
    <property type="match status" value="1"/>
</dbReference>
<protein>
    <submittedName>
        <fullName evidence="4">CapA family protein</fullName>
    </submittedName>
</protein>
<dbReference type="PROSITE" id="PS51257">
    <property type="entry name" value="PROKAR_LIPOPROTEIN"/>
    <property type="match status" value="1"/>
</dbReference>
<dbReference type="Proteomes" id="UP000306420">
    <property type="component" value="Unassembled WGS sequence"/>
</dbReference>
<dbReference type="RefSeq" id="WP_138403455.1">
    <property type="nucleotide sequence ID" value="NZ_VBSP01000001.1"/>
</dbReference>
<evidence type="ECO:0000313" key="5">
    <source>
        <dbReference type="Proteomes" id="UP000306420"/>
    </source>
</evidence>
<evidence type="ECO:0000313" key="4">
    <source>
        <dbReference type="EMBL" id="TLQ49533.1"/>
    </source>
</evidence>
<dbReference type="CDD" id="cd07381">
    <property type="entry name" value="MPP_CapA"/>
    <property type="match status" value="1"/>
</dbReference>
<comment type="caution">
    <text evidence="4">The sequence shown here is derived from an EMBL/GenBank/DDBJ whole genome shotgun (WGS) entry which is preliminary data.</text>
</comment>
<dbReference type="Gene3D" id="3.60.21.10">
    <property type="match status" value="1"/>
</dbReference>
<feature type="region of interest" description="Disordered" evidence="2">
    <location>
        <begin position="33"/>
        <end position="58"/>
    </location>
</feature>
<dbReference type="InterPro" id="IPR052169">
    <property type="entry name" value="CW_Biosynth-Accessory"/>
</dbReference>
<organism evidence="4 5">
    <name type="scientific">Ruoffia tabacinasalis</name>
    <dbReference type="NCBI Taxonomy" id="87458"/>
    <lineage>
        <taxon>Bacteria</taxon>
        <taxon>Bacillati</taxon>
        <taxon>Bacillota</taxon>
        <taxon>Bacilli</taxon>
        <taxon>Lactobacillales</taxon>
        <taxon>Aerococcaceae</taxon>
        <taxon>Ruoffia</taxon>
    </lineage>
</organism>
<accession>A0A5R9EKB8</accession>
<dbReference type="InterPro" id="IPR029052">
    <property type="entry name" value="Metallo-depent_PP-like"/>
</dbReference>
<evidence type="ECO:0000259" key="3">
    <source>
        <dbReference type="SMART" id="SM00854"/>
    </source>
</evidence>
<reference evidence="4 5" key="1">
    <citation type="submission" date="2019-05" db="EMBL/GenBank/DDBJ databases">
        <title>The metagenome of a microbial culture collection derived from dairy environment covers the genomic content of the human microbiome.</title>
        <authorList>
            <person name="Roder T."/>
            <person name="Wuthrich D."/>
            <person name="Sattari Z."/>
            <person name="Von Ah U."/>
            <person name="Bar C."/>
            <person name="Ronchi F."/>
            <person name="Macpherson A.J."/>
            <person name="Ganal-Vonarburg S.C."/>
            <person name="Bruggmann R."/>
            <person name="Vergeres G."/>
        </authorList>
    </citation>
    <scope>NUCLEOTIDE SEQUENCE [LARGE SCALE GENOMIC DNA]</scope>
    <source>
        <strain evidence="4 5">FAM 24227</strain>
    </source>
</reference>
<dbReference type="Pfam" id="PF09587">
    <property type="entry name" value="PGA_cap"/>
    <property type="match status" value="1"/>
</dbReference>
<dbReference type="SMART" id="SM00854">
    <property type="entry name" value="PGA_cap"/>
    <property type="match status" value="1"/>
</dbReference>
<evidence type="ECO:0000256" key="2">
    <source>
        <dbReference type="SAM" id="MobiDB-lite"/>
    </source>
</evidence>
<gene>
    <name evidence="4" type="ORF">FEZ33_00695</name>
</gene>
<dbReference type="OrthoDB" id="9810906at2"/>
<sequence length="392" mass="43486">MLKKRLNNIKLISLFLGITFLLLGCQSASQEGESVAESEEVGSEEVVDTSEENGSSSDYEVVDSVTIRSIGDVLVHDTVYYDADTGDGYSFDHMFDGVRSYLENADITTANLEMITAGSVFGPSTYPAFNSPEEIIDALQNAGVDIVNNATNHSLDLGADGAYASINALQERDMMHVGSYESWEDYNTSRIIEVGDMSVGFLSYANDANGNYLPEDQEYLLSLIDLDLIPLEVEQLNTEVDVSVVMFHMGNEYDYLPNTWQLEVMQTARDAGANFILGGHPHVLQPFINYNESQAGMFSHGNFLTGQYEIDTKIGGITEYTFNKLGNGEVVLDSMRFMPTFNFGMPETPVYSVVPLADADEYGLAQASELYAELEQRMRYYTNKVEVVEYLD</sequence>
<evidence type="ECO:0000256" key="1">
    <source>
        <dbReference type="ARBA" id="ARBA00005662"/>
    </source>
</evidence>
<dbReference type="PANTHER" id="PTHR33393">
    <property type="entry name" value="POLYGLUTAMINE SYNTHESIS ACCESSORY PROTEIN RV0574C-RELATED"/>
    <property type="match status" value="1"/>
</dbReference>
<feature type="compositionally biased region" description="Acidic residues" evidence="2">
    <location>
        <begin position="34"/>
        <end position="51"/>
    </location>
</feature>
<dbReference type="PANTHER" id="PTHR33393:SF12">
    <property type="entry name" value="CAPSULE BIOSYNTHESIS PROTEIN CAPA"/>
    <property type="match status" value="1"/>
</dbReference>
<dbReference type="InterPro" id="IPR019079">
    <property type="entry name" value="Capsule_synth_CapA"/>
</dbReference>
<dbReference type="EMBL" id="VBSP01000001">
    <property type="protein sequence ID" value="TLQ49533.1"/>
    <property type="molecule type" value="Genomic_DNA"/>
</dbReference>